<dbReference type="EMBL" id="PYGK01000008">
    <property type="protein sequence ID" value="PSL28264.1"/>
    <property type="molecule type" value="Genomic_DNA"/>
</dbReference>
<evidence type="ECO:0000313" key="1">
    <source>
        <dbReference type="EMBL" id="PSL28264.1"/>
    </source>
</evidence>
<proteinExistence type="predicted"/>
<reference evidence="1 2" key="1">
    <citation type="submission" date="2018-03" db="EMBL/GenBank/DDBJ databases">
        <title>Genomic Encyclopedia of Archaeal and Bacterial Type Strains, Phase II (KMG-II): from individual species to whole genera.</title>
        <authorList>
            <person name="Goeker M."/>
        </authorList>
    </citation>
    <scope>NUCLEOTIDE SEQUENCE [LARGE SCALE GENOMIC DNA]</scope>
    <source>
        <strain evidence="1 2">DSM 18107</strain>
    </source>
</reference>
<dbReference type="PANTHER" id="PTHR34599:SF1">
    <property type="entry name" value="PHOSPHATIDIC ACID PHOSPHATASE TYPE 2_HALOPEROXIDASE DOMAIN-CONTAINING PROTEIN"/>
    <property type="match status" value="1"/>
</dbReference>
<comment type="caution">
    <text evidence="1">The sequence shown here is derived from an EMBL/GenBank/DDBJ whole genome shotgun (WGS) entry which is preliminary data.</text>
</comment>
<accession>A0A2P8G2Q2</accession>
<dbReference type="InterPro" id="IPR036938">
    <property type="entry name" value="PAP2/HPO_sf"/>
</dbReference>
<name>A0A2P8G2Q2_9BACT</name>
<evidence type="ECO:0000313" key="2">
    <source>
        <dbReference type="Proteomes" id="UP000240978"/>
    </source>
</evidence>
<dbReference type="AlphaFoldDB" id="A0A2P8G2Q2"/>
<dbReference type="InterPro" id="IPR052559">
    <property type="entry name" value="V-haloperoxidase"/>
</dbReference>
<dbReference type="Gene3D" id="1.10.606.20">
    <property type="match status" value="1"/>
</dbReference>
<keyword evidence="2" id="KW-1185">Reference proteome</keyword>
<protein>
    <submittedName>
        <fullName evidence="1">PAP2 superfamily protein</fullName>
    </submittedName>
</protein>
<dbReference type="Proteomes" id="UP000240978">
    <property type="component" value="Unassembled WGS sequence"/>
</dbReference>
<dbReference type="CDD" id="cd03398">
    <property type="entry name" value="PAP2_haloperoxidase"/>
    <property type="match status" value="1"/>
</dbReference>
<gene>
    <name evidence="1" type="ORF">CLV42_108183</name>
</gene>
<organism evidence="1 2">
    <name type="scientific">Chitinophaga ginsengisoli</name>
    <dbReference type="NCBI Taxonomy" id="363837"/>
    <lineage>
        <taxon>Bacteria</taxon>
        <taxon>Pseudomonadati</taxon>
        <taxon>Bacteroidota</taxon>
        <taxon>Chitinophagia</taxon>
        <taxon>Chitinophagales</taxon>
        <taxon>Chitinophagaceae</taxon>
        <taxon>Chitinophaga</taxon>
    </lineage>
</organism>
<sequence length="493" mass="53544">MVPKIHAFPERPIQNGGYFGNFSCKLTAEVLLPVMFILLPLKLNIMTIYSVRSWCIYLFMILVIAACSKEDQAPPKPTIAAAELTPQSNAAAAIPVSWYALEFKLIKETPGFSPPVAARALAYTGVALHEAVIWSDRYGHSLSGQLDGLSNVPRPEWGKRYNWQLVANSAMADIIKSLYPNASAANLALIATLDSTNKASASGSCGADEISRSVNFGKQVAAAIYSWSTTDGGKDGYLNNFPTDYVPPVGPAFWVPTPPAFQRAMLPYWGNNRLMVRPRQPETAGIAHPAFSTDTASAFYKAAYFVYNKVNTLTPEENLIARYWADGGGTFTPPGHMLAITSQLIADNGLSLTEAAKLFAQVGIGENDAAIVCWKYKYKYNLLRPVTYIQTYIAAGWTSLIGTPPFPSYTSGHATFTGAAGSILADYFGNGFAFTDNQKVAEGFAPRSFNGFQQMVDEASISRIYGGIHYQFDSQIGAQTGGDIATRVLSLRY</sequence>
<dbReference type="PANTHER" id="PTHR34599">
    <property type="entry name" value="PEROXIDASE-RELATED"/>
    <property type="match status" value="1"/>
</dbReference>
<dbReference type="SUPFAM" id="SSF48317">
    <property type="entry name" value="Acid phosphatase/Vanadium-dependent haloperoxidase"/>
    <property type="match status" value="1"/>
</dbReference>